<dbReference type="GeneID" id="105269370"/>
<keyword evidence="1" id="KW-1185">Reference proteome</keyword>
<name>A0A9R1TDW8_9HYME</name>
<dbReference type="SUPFAM" id="SSF81383">
    <property type="entry name" value="F-box domain"/>
    <property type="match status" value="1"/>
</dbReference>
<evidence type="ECO:0000313" key="2">
    <source>
        <dbReference type="RefSeq" id="XP_011307832.1"/>
    </source>
</evidence>
<dbReference type="KEGG" id="fas:105269370"/>
<sequence>MLDPYSLINATQVSRKWREVCRGDPQLRATARRHIRREKRRTYGLAGKSGARSLKKTPLVTSVSPVPSMIGIPVIFTFGPSGICAGQPKTKTAKRRVRPPSRTGMVKNMLKFRFSNHNNFPSIDLVD</sequence>
<evidence type="ECO:0000313" key="1">
    <source>
        <dbReference type="Proteomes" id="UP000694866"/>
    </source>
</evidence>
<protein>
    <submittedName>
        <fullName evidence="2">Uncharacterized protein isoform X1</fullName>
    </submittedName>
</protein>
<reference evidence="2" key="1">
    <citation type="submission" date="2025-08" db="UniProtKB">
        <authorList>
            <consortium name="RefSeq"/>
        </authorList>
    </citation>
    <scope>IDENTIFICATION</scope>
    <source>
        <strain evidence="2">USDA-PBARC FA_bdor</strain>
        <tissue evidence="2">Whole organism</tissue>
    </source>
</reference>
<dbReference type="InterPro" id="IPR036047">
    <property type="entry name" value="F-box-like_dom_sf"/>
</dbReference>
<gene>
    <name evidence="2" type="primary">LOC105269370</name>
</gene>
<dbReference type="AlphaFoldDB" id="A0A9R1TDW8"/>
<accession>A0A9R1TDW8</accession>
<dbReference type="Proteomes" id="UP000694866">
    <property type="component" value="Unplaced"/>
</dbReference>
<dbReference type="RefSeq" id="XP_011307832.1">
    <property type="nucleotide sequence ID" value="XM_011309530.1"/>
</dbReference>
<organism evidence="1 2">
    <name type="scientific">Fopius arisanus</name>
    <dbReference type="NCBI Taxonomy" id="64838"/>
    <lineage>
        <taxon>Eukaryota</taxon>
        <taxon>Metazoa</taxon>
        <taxon>Ecdysozoa</taxon>
        <taxon>Arthropoda</taxon>
        <taxon>Hexapoda</taxon>
        <taxon>Insecta</taxon>
        <taxon>Pterygota</taxon>
        <taxon>Neoptera</taxon>
        <taxon>Endopterygota</taxon>
        <taxon>Hymenoptera</taxon>
        <taxon>Apocrita</taxon>
        <taxon>Ichneumonoidea</taxon>
        <taxon>Braconidae</taxon>
        <taxon>Opiinae</taxon>
        <taxon>Fopius</taxon>
    </lineage>
</organism>
<proteinExistence type="predicted"/>
<dbReference type="OrthoDB" id="6577359at2759"/>